<keyword evidence="3" id="KW-0735">Signal-anchor</keyword>
<dbReference type="Proteomes" id="UP000678393">
    <property type="component" value="Unassembled WGS sequence"/>
</dbReference>
<dbReference type="PANTHER" id="PTHR11927">
    <property type="entry name" value="GALACTOSIDE 2-L-FUCOSYLTRANSFERASE"/>
    <property type="match status" value="1"/>
</dbReference>
<accession>A0A8S3ZK90</accession>
<comment type="subcellular location">
    <subcellularLocation>
        <location evidence="3">Golgi apparatus</location>
        <location evidence="3">Golgi stack membrane</location>
        <topology evidence="3">Single-pass type II membrane protein</topology>
    </subcellularLocation>
</comment>
<organism evidence="4 5">
    <name type="scientific">Candidula unifasciata</name>
    <dbReference type="NCBI Taxonomy" id="100452"/>
    <lineage>
        <taxon>Eukaryota</taxon>
        <taxon>Metazoa</taxon>
        <taxon>Spiralia</taxon>
        <taxon>Lophotrochozoa</taxon>
        <taxon>Mollusca</taxon>
        <taxon>Gastropoda</taxon>
        <taxon>Heterobranchia</taxon>
        <taxon>Euthyneura</taxon>
        <taxon>Panpulmonata</taxon>
        <taxon>Eupulmonata</taxon>
        <taxon>Stylommatophora</taxon>
        <taxon>Helicina</taxon>
        <taxon>Helicoidea</taxon>
        <taxon>Geomitridae</taxon>
        <taxon>Candidula</taxon>
    </lineage>
</organism>
<dbReference type="AlphaFoldDB" id="A0A8S3ZK90"/>
<keyword evidence="3" id="KW-0333">Golgi apparatus</keyword>
<dbReference type="GO" id="GO:0032580">
    <property type="term" value="C:Golgi cisterna membrane"/>
    <property type="evidence" value="ECO:0007669"/>
    <property type="project" value="UniProtKB-SubCell"/>
</dbReference>
<dbReference type="Pfam" id="PF01531">
    <property type="entry name" value="Glyco_transf_11"/>
    <property type="match status" value="1"/>
</dbReference>
<keyword evidence="5" id="KW-1185">Reference proteome</keyword>
<dbReference type="EMBL" id="CAJHNH020002763">
    <property type="protein sequence ID" value="CAG5127656.1"/>
    <property type="molecule type" value="Genomic_DNA"/>
</dbReference>
<gene>
    <name evidence="4" type="ORF">CUNI_LOCUS13214</name>
</gene>
<evidence type="ECO:0000256" key="2">
    <source>
        <dbReference type="ARBA" id="ARBA00022679"/>
    </source>
</evidence>
<keyword evidence="1 3" id="KW-0328">Glycosyltransferase</keyword>
<dbReference type="PANTHER" id="PTHR11927:SF9">
    <property type="entry name" value="L-FUCOSYLTRANSFERASE"/>
    <property type="match status" value="1"/>
</dbReference>
<sequence length="338" mass="38751">MYLSKNTYYFSKAYQKSLSLKDFHKLDTTPETVKRNMSSATLYKDLYDEELCTVSFSTPRKKTLVHNVTLFTTEHVMKLGRLGNMMFRYAGNLGIARKQGRQMFTEPGTDLGQTFKLTHEGVHEEAETWPVITEKNLLDFDSKLMNLPLRNLRIDGYLQSFCCFAEIIDEVRQEFTFQDHIAVVAANILREVYLNYNASMIVGVHVRRGDFLMTEWNSLGFTVPRKSYFTKAFNLMKSKFPGRTIIFIVASDDLPWCKENLSAEDVIVMPPASPAVHLAVLSSCEHVIMSSGTYGWWAGWLANGHVIYYTGFLPKGTFQGNLLNKRTYYPRQWIGVGD</sequence>
<evidence type="ECO:0000256" key="1">
    <source>
        <dbReference type="ARBA" id="ARBA00022676"/>
    </source>
</evidence>
<name>A0A8S3ZK90_9EUPU</name>
<comment type="similarity">
    <text evidence="3">Belongs to the glycosyltransferase 11 family.</text>
</comment>
<dbReference type="CDD" id="cd11301">
    <property type="entry name" value="Fut1_Fut2_like"/>
    <property type="match status" value="1"/>
</dbReference>
<comment type="caution">
    <text evidence="4">The sequence shown here is derived from an EMBL/GenBank/DDBJ whole genome shotgun (WGS) entry which is preliminary data.</text>
</comment>
<dbReference type="InterPro" id="IPR002516">
    <property type="entry name" value="Glyco_trans_11"/>
</dbReference>
<keyword evidence="2 3" id="KW-0808">Transferase</keyword>
<proteinExistence type="inferred from homology"/>
<comment type="pathway">
    <text evidence="3">Protein modification; protein glycosylation.</text>
</comment>
<dbReference type="GO" id="GO:0005975">
    <property type="term" value="P:carbohydrate metabolic process"/>
    <property type="evidence" value="ECO:0007669"/>
    <property type="project" value="InterPro"/>
</dbReference>
<keyword evidence="3" id="KW-0812">Transmembrane</keyword>
<evidence type="ECO:0000313" key="5">
    <source>
        <dbReference type="Proteomes" id="UP000678393"/>
    </source>
</evidence>
<reference evidence="4" key="1">
    <citation type="submission" date="2021-04" db="EMBL/GenBank/DDBJ databases">
        <authorList>
            <consortium name="Molecular Ecology Group"/>
        </authorList>
    </citation>
    <scope>NUCLEOTIDE SEQUENCE</scope>
</reference>
<keyword evidence="3" id="KW-0325">Glycoprotein</keyword>
<dbReference type="EC" id="2.4.1.-" evidence="3"/>
<protein>
    <recommendedName>
        <fullName evidence="3">L-Fucosyltransferase</fullName>
        <ecNumber evidence="3">2.4.1.-</ecNumber>
    </recommendedName>
</protein>
<evidence type="ECO:0000256" key="3">
    <source>
        <dbReference type="RuleBase" id="RU363129"/>
    </source>
</evidence>
<evidence type="ECO:0000313" key="4">
    <source>
        <dbReference type="EMBL" id="CAG5127656.1"/>
    </source>
</evidence>
<dbReference type="OrthoDB" id="3226at2759"/>
<dbReference type="GO" id="GO:0008107">
    <property type="term" value="F:galactoside 2-alpha-L-fucosyltransferase activity"/>
    <property type="evidence" value="ECO:0007669"/>
    <property type="project" value="InterPro"/>
</dbReference>